<name>A0A9N9IDD0_9GLOM</name>
<gene>
    <name evidence="1" type="ORF">DERYTH_LOCUS15109</name>
</gene>
<protein>
    <submittedName>
        <fullName evidence="1">26211_t:CDS:1</fullName>
    </submittedName>
</protein>
<accession>A0A9N9IDD0</accession>
<evidence type="ECO:0000313" key="2">
    <source>
        <dbReference type="Proteomes" id="UP000789405"/>
    </source>
</evidence>
<dbReference type="AlphaFoldDB" id="A0A9N9IDD0"/>
<proteinExistence type="predicted"/>
<organism evidence="1 2">
    <name type="scientific">Dentiscutata erythropus</name>
    <dbReference type="NCBI Taxonomy" id="1348616"/>
    <lineage>
        <taxon>Eukaryota</taxon>
        <taxon>Fungi</taxon>
        <taxon>Fungi incertae sedis</taxon>
        <taxon>Mucoromycota</taxon>
        <taxon>Glomeromycotina</taxon>
        <taxon>Glomeromycetes</taxon>
        <taxon>Diversisporales</taxon>
        <taxon>Gigasporaceae</taxon>
        <taxon>Dentiscutata</taxon>
    </lineage>
</organism>
<keyword evidence="2" id="KW-1185">Reference proteome</keyword>
<dbReference type="EMBL" id="CAJVPY010011965">
    <property type="protein sequence ID" value="CAG8730899.1"/>
    <property type="molecule type" value="Genomic_DNA"/>
</dbReference>
<dbReference type="Proteomes" id="UP000789405">
    <property type="component" value="Unassembled WGS sequence"/>
</dbReference>
<sequence>TRLAQEFALTCITSSDSKFRSELMFKPGIDLQKYLLSPNHMEH</sequence>
<feature type="non-terminal residue" evidence="1">
    <location>
        <position position="1"/>
    </location>
</feature>
<evidence type="ECO:0000313" key="1">
    <source>
        <dbReference type="EMBL" id="CAG8730899.1"/>
    </source>
</evidence>
<reference evidence="1" key="1">
    <citation type="submission" date="2021-06" db="EMBL/GenBank/DDBJ databases">
        <authorList>
            <person name="Kallberg Y."/>
            <person name="Tangrot J."/>
            <person name="Rosling A."/>
        </authorList>
    </citation>
    <scope>NUCLEOTIDE SEQUENCE</scope>
    <source>
        <strain evidence="1">MA453B</strain>
    </source>
</reference>
<comment type="caution">
    <text evidence="1">The sequence shown here is derived from an EMBL/GenBank/DDBJ whole genome shotgun (WGS) entry which is preliminary data.</text>
</comment>